<proteinExistence type="predicted"/>
<dbReference type="PANTHER" id="PTHR11439:SF495">
    <property type="entry name" value="REVERSE TRANSCRIPTASE, RNA-DEPENDENT DNA POLYMERASE-RELATED"/>
    <property type="match status" value="1"/>
</dbReference>
<evidence type="ECO:0000256" key="1">
    <source>
        <dbReference type="SAM" id="MobiDB-lite"/>
    </source>
</evidence>
<feature type="compositionally biased region" description="Acidic residues" evidence="1">
    <location>
        <begin position="86"/>
        <end position="98"/>
    </location>
</feature>
<dbReference type="SUPFAM" id="SSF56672">
    <property type="entry name" value="DNA/RNA polymerases"/>
    <property type="match status" value="1"/>
</dbReference>
<dbReference type="EMBL" id="BKCJ010008227">
    <property type="protein sequence ID" value="GEU81192.1"/>
    <property type="molecule type" value="Genomic_DNA"/>
</dbReference>
<name>A0A6L2N7U5_TANCI</name>
<protein>
    <recommendedName>
        <fullName evidence="2">Reverse transcriptase Ty1/copia-type domain-containing protein</fullName>
    </recommendedName>
</protein>
<feature type="compositionally biased region" description="Acidic residues" evidence="1">
    <location>
        <begin position="120"/>
        <end position="146"/>
    </location>
</feature>
<dbReference type="Pfam" id="PF07727">
    <property type="entry name" value="RVT_2"/>
    <property type="match status" value="2"/>
</dbReference>
<comment type="caution">
    <text evidence="3">The sequence shown here is derived from an EMBL/GenBank/DDBJ whole genome shotgun (WGS) entry which is preliminary data.</text>
</comment>
<feature type="region of interest" description="Disordered" evidence="1">
    <location>
        <begin position="1062"/>
        <end position="1098"/>
    </location>
</feature>
<dbReference type="InterPro" id="IPR043502">
    <property type="entry name" value="DNA/RNA_pol_sf"/>
</dbReference>
<dbReference type="Pfam" id="PF14223">
    <property type="entry name" value="Retrotran_gag_2"/>
    <property type="match status" value="1"/>
</dbReference>
<evidence type="ECO:0000259" key="2">
    <source>
        <dbReference type="Pfam" id="PF07727"/>
    </source>
</evidence>
<feature type="domain" description="Reverse transcriptase Ty1/copia-type" evidence="2">
    <location>
        <begin position="1284"/>
        <end position="1381"/>
    </location>
</feature>
<accession>A0A6L2N7U5</accession>
<organism evidence="3">
    <name type="scientific">Tanacetum cinerariifolium</name>
    <name type="common">Dalmatian daisy</name>
    <name type="synonym">Chrysanthemum cinerariifolium</name>
    <dbReference type="NCBI Taxonomy" id="118510"/>
    <lineage>
        <taxon>Eukaryota</taxon>
        <taxon>Viridiplantae</taxon>
        <taxon>Streptophyta</taxon>
        <taxon>Embryophyta</taxon>
        <taxon>Tracheophyta</taxon>
        <taxon>Spermatophyta</taxon>
        <taxon>Magnoliopsida</taxon>
        <taxon>eudicotyledons</taxon>
        <taxon>Gunneridae</taxon>
        <taxon>Pentapetalae</taxon>
        <taxon>asterids</taxon>
        <taxon>campanulids</taxon>
        <taxon>Asterales</taxon>
        <taxon>Asteraceae</taxon>
        <taxon>Asteroideae</taxon>
        <taxon>Anthemideae</taxon>
        <taxon>Anthemidinae</taxon>
        <taxon>Tanacetum</taxon>
    </lineage>
</organism>
<feature type="region of interest" description="Disordered" evidence="1">
    <location>
        <begin position="76"/>
        <end position="156"/>
    </location>
</feature>
<feature type="compositionally biased region" description="Basic and acidic residues" evidence="1">
    <location>
        <begin position="1063"/>
        <end position="1098"/>
    </location>
</feature>
<feature type="domain" description="Reverse transcriptase Ty1/copia-type" evidence="2">
    <location>
        <begin position="1179"/>
        <end position="1281"/>
    </location>
</feature>
<dbReference type="PANTHER" id="PTHR11439">
    <property type="entry name" value="GAG-POL-RELATED RETROTRANSPOSON"/>
    <property type="match status" value="1"/>
</dbReference>
<sequence length="1792" mass="203588">MSSDNAQSAVTYTSISSYLDGPSWGIPLINADELPEMDPYKEFAQQGQVPPLSPAYVPDLIELNEHVPVYVLEPKQPEYHAPSNDDIQDDDEDLEEDLSEKHEPEDDDEDPEEDPNKEPEPEDEDTKEEEPFEGSDETEPFEEDETAITPPLPRHHRARIFVRPQTPMAASTQALIYAFAAGSPLFPLPPTSPTYDQAPLAYAKNILIASILATGAKDSSKSIPSSWLYPLTTRRDLFQMTVCSSSCVFLNNHFKHERMRLLVLVRCLIVGNYKISLRVVSTVSYSSCWQKEEYETWAMKMEYWIMNTNYNLWKIIQNGNNKKSLGRDLKGGIIILPRVSFEVHVVVQRETKARTLLLQSLPKDHMADFHHLDYAREIWLAVKARFGGNEESKKMRKTMLKQEFSEFSVSEEEGLHKGYDRFQKILSQLNQMQAKLDNDDVNLKFLKALPPSWSQVALTFKTRGGLEYLSFDDLYNKLRSLEIDVKGGSSYGSRDVLHSFVAENEPTQQLAYEDFKQLGHFVRECNVKKLDEKARNKTEKGEQVYGLMAGFKSDFADHAGNADGSVYDAAAEFAMMEISPKVQTCRFGCDSKLSELKKNYDHLEKLYNDSFTQVQAYKNTVKTLELQKDWYHKTQLALEEKVRILSANLENTTNTLKYSETLYDQAKIIKKEWEVKLVESLARFDKWKGSSKNLVKLINSSMSTRTKLGLGFKEYNASDEVFNLSTPSVFDPEPKNREVKSLYEIDKSSESATYDFASCVSSPKTNDSFPTVDVKILPKSDVKDPSPTNGFPSCSFKENVKPPKNLWGIVDIDANEDVTLVSTHDEQIFDVDQDLGVTTAATTPTISIDEVTLAQALAKLKHTKPMAKAKGIVFHEPEESTTTTTAAIPKPRSKDKDYLLAERLQAKEQQELNDEEKTKLFMQLLEKRRKFFEAKRAKENRNKPPTQAQQRKIMCTYLKNMEGKKLTYLKNKSLVLGFHFTAFKRVNTFVDFRTKLVEESSKKAKAEVIEGRNQTNGNAGTKANIDAGQARKKIVPGPQYVLLPLLTSDSQGPKSLEDEIADDVGKKSTEVPRKENGVQDLAKEDDKNDQEKDISDQEEALRKQCELEFERLFGQGEASNTNYTNKLNIVSSPVNVDTGIFSGAYDYEVEEPKKVIQALADPSWIEAMQDELLQFRLQKVWRLVDLPKGKHAIGTKWVYRNKKDERGIVVRNKARLVAQGYTQEEIIDYDEVFAPIARIEAIRLFLSYASFMRFIVYQMDVKSAFLNGTIEEEVYVCQPPENRFRIGIIDKTLFIKKEKGDLLLVQVYVDDIIIGSTKKSLCTEFEGLMHKKFQMSSIGELNFFLRLQVMQRYDGIFISQDKYVADILKKFDFSSVKTSSTLIESNKALLKDEEAKGVDVHLYRSMIGSLMYLIASRPNIMFVVYACARFHQIVVPNSTTEAEYVAVANCRGQAYTYYCQLKVSAAKSKFTTAGAGYCCWVYTSRIEQFWATAKVKNVNEEAQLQAIVDKKKLIITEASIRRDLRFEDERGVDCLSNEVIFEQLKLMRRMHPNRGMINNIDQDVEITLVDDTQGRINEEDMFGVNDLDGDEVVVDVSASEKVEQSIKVVEKEVSTADPVTTASIEVTIVATTPQISKDELKRCFKIIPEDDDMTIEATPLSSKSPTIVDYKTYKEWRKSFFNIIRADVDMEKTLVKDPDGDDIDVHLYRSVSGSLMYLIASRPDIIDSPFELVAYTDSDYTRASLDRKSTTGGCQFLGSRLISWQCKKQTVVATSTTEAEYVAAASCCRQVL</sequence>
<dbReference type="CDD" id="cd09272">
    <property type="entry name" value="RNase_HI_RT_Ty1"/>
    <property type="match status" value="1"/>
</dbReference>
<evidence type="ECO:0000313" key="3">
    <source>
        <dbReference type="EMBL" id="GEU81192.1"/>
    </source>
</evidence>
<dbReference type="InterPro" id="IPR013103">
    <property type="entry name" value="RVT_2"/>
</dbReference>
<reference evidence="3" key="1">
    <citation type="journal article" date="2019" name="Sci. Rep.">
        <title>Draft genome of Tanacetum cinerariifolium, the natural source of mosquito coil.</title>
        <authorList>
            <person name="Yamashiro T."/>
            <person name="Shiraishi A."/>
            <person name="Satake H."/>
            <person name="Nakayama K."/>
        </authorList>
    </citation>
    <scope>NUCLEOTIDE SEQUENCE</scope>
</reference>
<gene>
    <name evidence="3" type="ORF">Tci_053170</name>
</gene>